<name>A0A4Y7SNB7_COPMI</name>
<feature type="domain" description="PIG-P" evidence="7">
    <location>
        <begin position="54"/>
        <end position="174"/>
    </location>
</feature>
<accession>A0A4Y7SNB7</accession>
<organism evidence="8 9">
    <name type="scientific">Coprinellus micaceus</name>
    <name type="common">Glistening ink-cap mushroom</name>
    <name type="synonym">Coprinus micaceus</name>
    <dbReference type="NCBI Taxonomy" id="71717"/>
    <lineage>
        <taxon>Eukaryota</taxon>
        <taxon>Fungi</taxon>
        <taxon>Dikarya</taxon>
        <taxon>Basidiomycota</taxon>
        <taxon>Agaricomycotina</taxon>
        <taxon>Agaricomycetes</taxon>
        <taxon>Agaricomycetidae</taxon>
        <taxon>Agaricales</taxon>
        <taxon>Agaricineae</taxon>
        <taxon>Psathyrellaceae</taxon>
        <taxon>Coprinellus</taxon>
    </lineage>
</organism>
<keyword evidence="9" id="KW-1185">Reference proteome</keyword>
<gene>
    <name evidence="8" type="ORF">FA13DRAFT_1640075</name>
</gene>
<dbReference type="InterPro" id="IPR013717">
    <property type="entry name" value="PIG-P"/>
</dbReference>
<keyword evidence="4 6" id="KW-0472">Membrane</keyword>
<dbReference type="AlphaFoldDB" id="A0A4Y7SNB7"/>
<proteinExistence type="predicted"/>
<evidence type="ECO:0000259" key="7">
    <source>
        <dbReference type="Pfam" id="PF08510"/>
    </source>
</evidence>
<evidence type="ECO:0000313" key="9">
    <source>
        <dbReference type="Proteomes" id="UP000298030"/>
    </source>
</evidence>
<keyword evidence="2 6" id="KW-0812">Transmembrane</keyword>
<evidence type="ECO:0000256" key="2">
    <source>
        <dbReference type="ARBA" id="ARBA00022692"/>
    </source>
</evidence>
<evidence type="ECO:0000313" key="8">
    <source>
        <dbReference type="EMBL" id="TEB23383.1"/>
    </source>
</evidence>
<comment type="subcellular location">
    <subcellularLocation>
        <location evidence="1">Membrane</location>
        <topology evidence="1">Multi-pass membrane protein</topology>
    </subcellularLocation>
</comment>
<dbReference type="STRING" id="71717.A0A4Y7SNB7"/>
<feature type="region of interest" description="Disordered" evidence="5">
    <location>
        <begin position="1"/>
        <end position="28"/>
    </location>
</feature>
<dbReference type="OrthoDB" id="690928at2759"/>
<dbReference type="GO" id="GO:0006506">
    <property type="term" value="P:GPI anchor biosynthetic process"/>
    <property type="evidence" value="ECO:0007669"/>
    <property type="project" value="TreeGrafter"/>
</dbReference>
<dbReference type="Proteomes" id="UP000298030">
    <property type="component" value="Unassembled WGS sequence"/>
</dbReference>
<evidence type="ECO:0000256" key="3">
    <source>
        <dbReference type="ARBA" id="ARBA00022989"/>
    </source>
</evidence>
<reference evidence="8 9" key="1">
    <citation type="journal article" date="2019" name="Nat. Ecol. Evol.">
        <title>Megaphylogeny resolves global patterns of mushroom evolution.</title>
        <authorList>
            <person name="Varga T."/>
            <person name="Krizsan K."/>
            <person name="Foldi C."/>
            <person name="Dima B."/>
            <person name="Sanchez-Garcia M."/>
            <person name="Sanchez-Ramirez S."/>
            <person name="Szollosi G.J."/>
            <person name="Szarkandi J.G."/>
            <person name="Papp V."/>
            <person name="Albert L."/>
            <person name="Andreopoulos W."/>
            <person name="Angelini C."/>
            <person name="Antonin V."/>
            <person name="Barry K.W."/>
            <person name="Bougher N.L."/>
            <person name="Buchanan P."/>
            <person name="Buyck B."/>
            <person name="Bense V."/>
            <person name="Catcheside P."/>
            <person name="Chovatia M."/>
            <person name="Cooper J."/>
            <person name="Damon W."/>
            <person name="Desjardin D."/>
            <person name="Finy P."/>
            <person name="Geml J."/>
            <person name="Haridas S."/>
            <person name="Hughes K."/>
            <person name="Justo A."/>
            <person name="Karasinski D."/>
            <person name="Kautmanova I."/>
            <person name="Kiss B."/>
            <person name="Kocsube S."/>
            <person name="Kotiranta H."/>
            <person name="LaButti K.M."/>
            <person name="Lechner B.E."/>
            <person name="Liimatainen K."/>
            <person name="Lipzen A."/>
            <person name="Lukacs Z."/>
            <person name="Mihaltcheva S."/>
            <person name="Morgado L.N."/>
            <person name="Niskanen T."/>
            <person name="Noordeloos M.E."/>
            <person name="Ohm R.A."/>
            <person name="Ortiz-Santana B."/>
            <person name="Ovrebo C."/>
            <person name="Racz N."/>
            <person name="Riley R."/>
            <person name="Savchenko A."/>
            <person name="Shiryaev A."/>
            <person name="Soop K."/>
            <person name="Spirin V."/>
            <person name="Szebenyi C."/>
            <person name="Tomsovsky M."/>
            <person name="Tulloss R.E."/>
            <person name="Uehling J."/>
            <person name="Grigoriev I.V."/>
            <person name="Vagvolgyi C."/>
            <person name="Papp T."/>
            <person name="Martin F.M."/>
            <person name="Miettinen O."/>
            <person name="Hibbett D.S."/>
            <person name="Nagy L.G."/>
        </authorList>
    </citation>
    <scope>NUCLEOTIDE SEQUENCE [LARGE SCALE GENOMIC DNA]</scope>
    <source>
        <strain evidence="8 9">FP101781</strain>
    </source>
</reference>
<dbReference type="EMBL" id="QPFP01000079">
    <property type="protein sequence ID" value="TEB23383.1"/>
    <property type="molecule type" value="Genomic_DNA"/>
</dbReference>
<feature type="transmembrane region" description="Helical" evidence="6">
    <location>
        <begin position="55"/>
        <end position="77"/>
    </location>
</feature>
<dbReference type="Pfam" id="PF08510">
    <property type="entry name" value="PIG-P"/>
    <property type="match status" value="1"/>
</dbReference>
<dbReference type="InterPro" id="IPR052263">
    <property type="entry name" value="GPI_Anchor_Biosynth"/>
</dbReference>
<evidence type="ECO:0000256" key="5">
    <source>
        <dbReference type="SAM" id="MobiDB-lite"/>
    </source>
</evidence>
<keyword evidence="3 6" id="KW-1133">Transmembrane helix</keyword>
<dbReference type="PANTHER" id="PTHR46346">
    <property type="entry name" value="PHOSPHATIDYLINOSITOL N-ACETYLGLUCOSAMINYLTRANSFERASE SUBUNIT P"/>
    <property type="match status" value="1"/>
</dbReference>
<sequence>MAHNVHSSHEVRRRKGTLVQPSSPTSPLESEAHAHVQAQQLTWPPPEHRSRAPEFYGFVAWTSTYLLFVIYLLWAFLPDELIIWLGVTWYPNREWAILVPAWSIVAVLFTYFVYFALALRGTPPLDDINSITDGHALYPKPQGGTHNTYLAATELNVIPELYDIPISLVNRVLYHHDEQAASKQRHPATVSCDP</sequence>
<comment type="caution">
    <text evidence="8">The sequence shown here is derived from an EMBL/GenBank/DDBJ whole genome shotgun (WGS) entry which is preliminary data.</text>
</comment>
<dbReference type="PANTHER" id="PTHR46346:SF1">
    <property type="entry name" value="PHOSPHATIDYLINOSITOL N-ACETYLGLUCOSAMINYLTRANSFERASE SUBUNIT P"/>
    <property type="match status" value="1"/>
</dbReference>
<evidence type="ECO:0000256" key="1">
    <source>
        <dbReference type="ARBA" id="ARBA00004141"/>
    </source>
</evidence>
<protein>
    <submittedName>
        <fullName evidence="8">PIG-P-domain-containing protein</fullName>
    </submittedName>
</protein>
<feature type="compositionally biased region" description="Polar residues" evidence="5">
    <location>
        <begin position="19"/>
        <end position="28"/>
    </location>
</feature>
<dbReference type="GO" id="GO:0005783">
    <property type="term" value="C:endoplasmic reticulum"/>
    <property type="evidence" value="ECO:0007669"/>
    <property type="project" value="TreeGrafter"/>
</dbReference>
<dbReference type="GO" id="GO:0016020">
    <property type="term" value="C:membrane"/>
    <property type="evidence" value="ECO:0007669"/>
    <property type="project" value="UniProtKB-SubCell"/>
</dbReference>
<evidence type="ECO:0000256" key="4">
    <source>
        <dbReference type="ARBA" id="ARBA00023136"/>
    </source>
</evidence>
<feature type="transmembrane region" description="Helical" evidence="6">
    <location>
        <begin position="97"/>
        <end position="119"/>
    </location>
</feature>
<evidence type="ECO:0000256" key="6">
    <source>
        <dbReference type="SAM" id="Phobius"/>
    </source>
</evidence>